<gene>
    <name evidence="11" type="ORF">FHS82_002118</name>
</gene>
<dbReference type="HAMAP" id="MF_00772">
    <property type="entry name" value="OGT"/>
    <property type="match status" value="1"/>
</dbReference>
<keyword evidence="3 8" id="KW-0489">Methyltransferase</keyword>
<dbReference type="InterPro" id="IPR014048">
    <property type="entry name" value="MethylDNA_cys_MeTrfase_DNA-bd"/>
</dbReference>
<name>A0ABX0UZC1_9HYPH</name>
<evidence type="ECO:0000256" key="2">
    <source>
        <dbReference type="ARBA" id="ARBA00022490"/>
    </source>
</evidence>
<comment type="similarity">
    <text evidence="8">Belongs to the MGMT family.</text>
</comment>
<dbReference type="RefSeq" id="WP_246225275.1">
    <property type="nucleotide sequence ID" value="NZ_JAASQI010000004.1"/>
</dbReference>
<evidence type="ECO:0000256" key="3">
    <source>
        <dbReference type="ARBA" id="ARBA00022603"/>
    </source>
</evidence>
<protein>
    <recommendedName>
        <fullName evidence="8">Methylated-DNA--protein-cysteine methyltransferase</fullName>
        <ecNumber evidence="8">2.1.1.63</ecNumber>
    </recommendedName>
    <alternativeName>
        <fullName evidence="8">6-O-methylguanine-DNA methyltransferase</fullName>
        <shortName evidence="8">MGMT</shortName>
    </alternativeName>
    <alternativeName>
        <fullName evidence="8">O-6-methylguanine-DNA-alkyltransferase</fullName>
    </alternativeName>
</protein>
<evidence type="ECO:0000313" key="11">
    <source>
        <dbReference type="EMBL" id="NIJ58276.1"/>
    </source>
</evidence>
<feature type="domain" description="Methylated-DNA-[protein]-cysteine S-methyltransferase DNA binding" evidence="9">
    <location>
        <begin position="83"/>
        <end position="162"/>
    </location>
</feature>
<dbReference type="EC" id="2.1.1.63" evidence="8"/>
<sequence length="176" mass="18944">MSTEPMPTVLYTFLESPIGNLLLVGDGERLSRIGFPRGKGSFAPEASWRRDDTAFMDARAQLRAYFGRELHAFDLQLTPVGTPFQKQVWQALTRIPWGTTASYGEVARGIGRPAASRAVGAANGANPLPIVVPCHRVIGASGALTGFGGGIDTKKWLLALETESDIPPPLPTLRDE</sequence>
<dbReference type="InterPro" id="IPR036388">
    <property type="entry name" value="WH-like_DNA-bd_sf"/>
</dbReference>
<comment type="catalytic activity">
    <reaction evidence="7 8">
        <text>a 6-O-methyl-2'-deoxyguanosine in DNA + L-cysteinyl-[protein] = S-methyl-L-cysteinyl-[protein] + a 2'-deoxyguanosine in DNA</text>
        <dbReference type="Rhea" id="RHEA:24000"/>
        <dbReference type="Rhea" id="RHEA-COMP:10131"/>
        <dbReference type="Rhea" id="RHEA-COMP:10132"/>
        <dbReference type="Rhea" id="RHEA-COMP:11367"/>
        <dbReference type="Rhea" id="RHEA-COMP:11368"/>
        <dbReference type="ChEBI" id="CHEBI:29950"/>
        <dbReference type="ChEBI" id="CHEBI:82612"/>
        <dbReference type="ChEBI" id="CHEBI:85445"/>
        <dbReference type="ChEBI" id="CHEBI:85448"/>
        <dbReference type="EC" id="2.1.1.63"/>
    </reaction>
</comment>
<dbReference type="EMBL" id="JAASQI010000004">
    <property type="protein sequence ID" value="NIJ58276.1"/>
    <property type="molecule type" value="Genomic_DNA"/>
</dbReference>
<keyword evidence="4 8" id="KW-0808">Transferase</keyword>
<accession>A0ABX0UZC1</accession>
<keyword evidence="5 8" id="KW-0227">DNA damage</keyword>
<evidence type="ECO:0000256" key="8">
    <source>
        <dbReference type="HAMAP-Rule" id="MF_00772"/>
    </source>
</evidence>
<comment type="function">
    <text evidence="8">Involved in the cellular defense against the biological effects of O6-methylguanine (O6-MeG) and O4-methylthymine (O4-MeT) in DNA. Repairs the methylated nucleobase in DNA by stoichiometrically transferring the methyl group to a cysteine residue in the enzyme. This is a suicide reaction: the enzyme is irreversibly inactivated.</text>
</comment>
<dbReference type="CDD" id="cd06445">
    <property type="entry name" value="ATase"/>
    <property type="match status" value="1"/>
</dbReference>
<keyword evidence="6 8" id="KW-0234">DNA repair</keyword>
<dbReference type="Gene3D" id="1.10.10.10">
    <property type="entry name" value="Winged helix-like DNA-binding domain superfamily/Winged helix DNA-binding domain"/>
    <property type="match status" value="1"/>
</dbReference>
<comment type="catalytic activity">
    <reaction evidence="1 8">
        <text>a 4-O-methyl-thymidine in DNA + L-cysteinyl-[protein] = a thymidine in DNA + S-methyl-L-cysteinyl-[protein]</text>
        <dbReference type="Rhea" id="RHEA:53428"/>
        <dbReference type="Rhea" id="RHEA-COMP:10131"/>
        <dbReference type="Rhea" id="RHEA-COMP:10132"/>
        <dbReference type="Rhea" id="RHEA-COMP:13555"/>
        <dbReference type="Rhea" id="RHEA-COMP:13556"/>
        <dbReference type="ChEBI" id="CHEBI:29950"/>
        <dbReference type="ChEBI" id="CHEBI:82612"/>
        <dbReference type="ChEBI" id="CHEBI:137386"/>
        <dbReference type="ChEBI" id="CHEBI:137387"/>
        <dbReference type="EC" id="2.1.1.63"/>
    </reaction>
</comment>
<dbReference type="Gene3D" id="3.30.160.70">
    <property type="entry name" value="Methylated DNA-protein cysteine methyltransferase domain"/>
    <property type="match status" value="1"/>
</dbReference>
<evidence type="ECO:0000256" key="1">
    <source>
        <dbReference type="ARBA" id="ARBA00001286"/>
    </source>
</evidence>
<comment type="miscellaneous">
    <text evidence="8">This enzyme catalyzes only one turnover and therefore is not strictly catalytic. According to one definition, an enzyme is a biocatalyst that acts repeatedly and over many reaction cycles.</text>
</comment>
<comment type="subcellular location">
    <subcellularLocation>
        <location evidence="8">Cytoplasm</location>
    </subcellularLocation>
</comment>
<dbReference type="SUPFAM" id="SSF53155">
    <property type="entry name" value="Methylated DNA-protein cysteine methyltransferase domain"/>
    <property type="match status" value="1"/>
</dbReference>
<feature type="active site" description="Nucleophile; methyl group acceptor" evidence="8">
    <location>
        <position position="134"/>
    </location>
</feature>
<dbReference type="Proteomes" id="UP001429580">
    <property type="component" value="Unassembled WGS sequence"/>
</dbReference>
<evidence type="ECO:0000313" key="12">
    <source>
        <dbReference type="Proteomes" id="UP001429580"/>
    </source>
</evidence>
<dbReference type="InterPro" id="IPR008332">
    <property type="entry name" value="MethylG_MeTrfase_N"/>
</dbReference>
<evidence type="ECO:0000256" key="4">
    <source>
        <dbReference type="ARBA" id="ARBA00022679"/>
    </source>
</evidence>
<evidence type="ECO:0000259" key="10">
    <source>
        <dbReference type="Pfam" id="PF02870"/>
    </source>
</evidence>
<dbReference type="NCBIfam" id="TIGR00589">
    <property type="entry name" value="ogt"/>
    <property type="match status" value="1"/>
</dbReference>
<dbReference type="GO" id="GO:0003908">
    <property type="term" value="F:methylated-DNA-[protein]-cysteine S-methyltransferase activity"/>
    <property type="evidence" value="ECO:0007669"/>
    <property type="project" value="UniProtKB-EC"/>
</dbReference>
<reference evidence="11 12" key="1">
    <citation type="submission" date="2020-03" db="EMBL/GenBank/DDBJ databases">
        <title>Genomic Encyclopedia of Type Strains, Phase IV (KMG-IV): sequencing the most valuable type-strain genomes for metagenomic binning, comparative biology and taxonomic classification.</title>
        <authorList>
            <person name="Goeker M."/>
        </authorList>
    </citation>
    <scope>NUCLEOTIDE SEQUENCE [LARGE SCALE GENOMIC DNA]</scope>
    <source>
        <strain evidence="11 12">DSM 103870</strain>
    </source>
</reference>
<dbReference type="InterPro" id="IPR036217">
    <property type="entry name" value="MethylDNA_cys_MeTrfase_DNAb"/>
</dbReference>
<keyword evidence="12" id="KW-1185">Reference proteome</keyword>
<feature type="domain" description="Methylguanine DNA methyltransferase ribonuclease-like" evidence="10">
    <location>
        <begin position="9"/>
        <end position="78"/>
    </location>
</feature>
<keyword evidence="2 8" id="KW-0963">Cytoplasm</keyword>
<evidence type="ECO:0000256" key="6">
    <source>
        <dbReference type="ARBA" id="ARBA00023204"/>
    </source>
</evidence>
<dbReference type="InterPro" id="IPR023546">
    <property type="entry name" value="MGMT"/>
</dbReference>
<dbReference type="PROSITE" id="PS00374">
    <property type="entry name" value="MGMT"/>
    <property type="match status" value="1"/>
</dbReference>
<evidence type="ECO:0000256" key="5">
    <source>
        <dbReference type="ARBA" id="ARBA00022763"/>
    </source>
</evidence>
<dbReference type="SUPFAM" id="SSF46767">
    <property type="entry name" value="Methylated DNA-protein cysteine methyltransferase, C-terminal domain"/>
    <property type="match status" value="1"/>
</dbReference>
<evidence type="ECO:0000259" key="9">
    <source>
        <dbReference type="Pfam" id="PF01035"/>
    </source>
</evidence>
<dbReference type="Pfam" id="PF02870">
    <property type="entry name" value="Methyltransf_1N"/>
    <property type="match status" value="1"/>
</dbReference>
<dbReference type="InterPro" id="IPR036631">
    <property type="entry name" value="MGMT_N_sf"/>
</dbReference>
<dbReference type="PANTHER" id="PTHR10815:SF5">
    <property type="entry name" value="METHYLATED-DNA--PROTEIN-CYSTEINE METHYLTRANSFERASE"/>
    <property type="match status" value="1"/>
</dbReference>
<comment type="caution">
    <text evidence="11">The sequence shown here is derived from an EMBL/GenBank/DDBJ whole genome shotgun (WGS) entry which is preliminary data.</text>
</comment>
<proteinExistence type="inferred from homology"/>
<evidence type="ECO:0000256" key="7">
    <source>
        <dbReference type="ARBA" id="ARBA00049348"/>
    </source>
</evidence>
<dbReference type="InterPro" id="IPR001497">
    <property type="entry name" value="MethylDNA_cys_MeTrfase_AS"/>
</dbReference>
<dbReference type="PANTHER" id="PTHR10815">
    <property type="entry name" value="METHYLATED-DNA--PROTEIN-CYSTEINE METHYLTRANSFERASE"/>
    <property type="match status" value="1"/>
</dbReference>
<organism evidence="11 12">
    <name type="scientific">Pseudochelatococcus lubricantis</name>
    <dbReference type="NCBI Taxonomy" id="1538102"/>
    <lineage>
        <taxon>Bacteria</taxon>
        <taxon>Pseudomonadati</taxon>
        <taxon>Pseudomonadota</taxon>
        <taxon>Alphaproteobacteria</taxon>
        <taxon>Hyphomicrobiales</taxon>
        <taxon>Chelatococcaceae</taxon>
        <taxon>Pseudochelatococcus</taxon>
    </lineage>
</organism>
<dbReference type="Pfam" id="PF01035">
    <property type="entry name" value="DNA_binding_1"/>
    <property type="match status" value="1"/>
</dbReference>
<dbReference type="GO" id="GO:0032259">
    <property type="term" value="P:methylation"/>
    <property type="evidence" value="ECO:0007669"/>
    <property type="project" value="UniProtKB-KW"/>
</dbReference>